<dbReference type="SMART" id="SM00247">
    <property type="entry name" value="XTALbg"/>
    <property type="match status" value="1"/>
</dbReference>
<feature type="non-terminal residue" evidence="6">
    <location>
        <position position="1"/>
    </location>
</feature>
<dbReference type="InterPro" id="IPR050252">
    <property type="entry name" value="Beta/Gamma-Crystallin"/>
</dbReference>
<comment type="caution">
    <text evidence="6">The sequence shown here is derived from an EMBL/GenBank/DDBJ whole genome shotgun (WGS) entry which is preliminary data.</text>
</comment>
<organism evidence="6 7">
    <name type="scientific">Pleurodeles waltl</name>
    <name type="common">Iberian ribbed newt</name>
    <dbReference type="NCBI Taxonomy" id="8319"/>
    <lineage>
        <taxon>Eukaryota</taxon>
        <taxon>Metazoa</taxon>
        <taxon>Chordata</taxon>
        <taxon>Craniata</taxon>
        <taxon>Vertebrata</taxon>
        <taxon>Euteleostomi</taxon>
        <taxon>Amphibia</taxon>
        <taxon>Batrachia</taxon>
        <taxon>Caudata</taxon>
        <taxon>Salamandroidea</taxon>
        <taxon>Salamandridae</taxon>
        <taxon>Pleurodelinae</taxon>
        <taxon>Pleurodeles</taxon>
    </lineage>
</organism>
<evidence type="ECO:0000256" key="4">
    <source>
        <dbReference type="ARBA" id="ARBA00022737"/>
    </source>
</evidence>
<keyword evidence="4" id="KW-0677">Repeat</keyword>
<dbReference type="GO" id="GO:0002088">
    <property type="term" value="P:lens development in camera-type eye"/>
    <property type="evidence" value="ECO:0007669"/>
    <property type="project" value="TreeGrafter"/>
</dbReference>
<dbReference type="PANTHER" id="PTHR11818:SF119">
    <property type="entry name" value="GAMMA-CRYSTALLIN D"/>
    <property type="match status" value="1"/>
</dbReference>
<accession>A0AAV7UD83</accession>
<dbReference type="InterPro" id="IPR001064">
    <property type="entry name" value="Beta/gamma_crystallin"/>
</dbReference>
<keyword evidence="7" id="KW-1185">Reference proteome</keyword>
<dbReference type="Proteomes" id="UP001066276">
    <property type="component" value="Chromosome 3_1"/>
</dbReference>
<dbReference type="PROSITE" id="PS50915">
    <property type="entry name" value="CRYSTALLIN_BETA_GAMMA"/>
    <property type="match status" value="2"/>
</dbReference>
<evidence type="ECO:0000256" key="3">
    <source>
        <dbReference type="ARBA" id="ARBA00022613"/>
    </source>
</evidence>
<dbReference type="FunFam" id="2.60.20.10:FF:000001">
    <property type="entry name" value="Crystallin gamma S"/>
    <property type="match status" value="1"/>
</dbReference>
<dbReference type="SUPFAM" id="SSF49695">
    <property type="entry name" value="gamma-Crystallin-like"/>
    <property type="match status" value="1"/>
</dbReference>
<sequence length="80" mass="9630">IIFFEDQNFSGRSYECSTDHIDLRPHVSRCNSIRIIHGYWMLYEHSNYMGHQYLLKRGEYSDFQHWKGLNDSIRSCCLIP</sequence>
<proteinExistence type="inferred from homology"/>
<keyword evidence="3" id="KW-0273">Eye lens protein</keyword>
<feature type="non-terminal residue" evidence="6">
    <location>
        <position position="80"/>
    </location>
</feature>
<protein>
    <recommendedName>
        <fullName evidence="5">Beta/gamma crystallin 'Greek key' domain-containing protein</fullName>
    </recommendedName>
</protein>
<evidence type="ECO:0000259" key="5">
    <source>
        <dbReference type="PROSITE" id="PS50915"/>
    </source>
</evidence>
<reference evidence="6" key="1">
    <citation type="journal article" date="2022" name="bioRxiv">
        <title>Sequencing and chromosome-scale assembly of the giantPleurodeles waltlgenome.</title>
        <authorList>
            <person name="Brown T."/>
            <person name="Elewa A."/>
            <person name="Iarovenko S."/>
            <person name="Subramanian E."/>
            <person name="Araus A.J."/>
            <person name="Petzold A."/>
            <person name="Susuki M."/>
            <person name="Suzuki K.-i.T."/>
            <person name="Hayashi T."/>
            <person name="Toyoda A."/>
            <person name="Oliveira C."/>
            <person name="Osipova E."/>
            <person name="Leigh N.D."/>
            <person name="Simon A."/>
            <person name="Yun M.H."/>
        </authorList>
    </citation>
    <scope>NUCLEOTIDE SEQUENCE</scope>
    <source>
        <strain evidence="6">20211129_DDA</strain>
        <tissue evidence="6">Liver</tissue>
    </source>
</reference>
<dbReference type="PANTHER" id="PTHR11818">
    <property type="entry name" value="BETA/GAMMA CRYSTALLIN"/>
    <property type="match status" value="1"/>
</dbReference>
<dbReference type="Pfam" id="PF00030">
    <property type="entry name" value="Crystall"/>
    <property type="match status" value="1"/>
</dbReference>
<comment type="function">
    <text evidence="1">Crystallins are the dominant structural components of the vertebrate eye lens.</text>
</comment>
<dbReference type="PRINTS" id="PR01367">
    <property type="entry name" value="BGCRYSTALLIN"/>
</dbReference>
<evidence type="ECO:0000313" key="6">
    <source>
        <dbReference type="EMBL" id="KAJ1186808.1"/>
    </source>
</evidence>
<dbReference type="AlphaFoldDB" id="A0AAV7UD83"/>
<name>A0AAV7UD83_PLEWA</name>
<dbReference type="InterPro" id="IPR011024">
    <property type="entry name" value="G_crystallin-like"/>
</dbReference>
<gene>
    <name evidence="6" type="ORF">NDU88_003588</name>
</gene>
<dbReference type="EMBL" id="JANPWB010000005">
    <property type="protein sequence ID" value="KAJ1186808.1"/>
    <property type="molecule type" value="Genomic_DNA"/>
</dbReference>
<dbReference type="Gene3D" id="2.60.20.10">
    <property type="entry name" value="Crystallins"/>
    <property type="match status" value="1"/>
</dbReference>
<evidence type="ECO:0000256" key="1">
    <source>
        <dbReference type="ARBA" id="ARBA00003689"/>
    </source>
</evidence>
<feature type="domain" description="Beta/gamma crystallin 'Greek key'" evidence="5">
    <location>
        <begin position="1"/>
        <end position="37"/>
    </location>
</feature>
<comment type="similarity">
    <text evidence="2">Belongs to the beta/gamma-crystallin family.</text>
</comment>
<dbReference type="GO" id="GO:0005212">
    <property type="term" value="F:structural constituent of eye lens"/>
    <property type="evidence" value="ECO:0007669"/>
    <property type="project" value="UniProtKB-KW"/>
</dbReference>
<evidence type="ECO:0000256" key="2">
    <source>
        <dbReference type="ARBA" id="ARBA00009646"/>
    </source>
</evidence>
<dbReference type="GO" id="GO:0007601">
    <property type="term" value="P:visual perception"/>
    <property type="evidence" value="ECO:0007669"/>
    <property type="project" value="TreeGrafter"/>
</dbReference>
<evidence type="ECO:0000313" key="7">
    <source>
        <dbReference type="Proteomes" id="UP001066276"/>
    </source>
</evidence>
<feature type="domain" description="Beta/gamma crystallin 'Greek key'" evidence="5">
    <location>
        <begin position="38"/>
        <end position="80"/>
    </location>
</feature>